<evidence type="ECO:0000259" key="6">
    <source>
        <dbReference type="Pfam" id="PF13505"/>
    </source>
</evidence>
<name>A0A7V8SXS6_9BACT</name>
<feature type="compositionally biased region" description="Low complexity" evidence="4">
    <location>
        <begin position="351"/>
        <end position="365"/>
    </location>
</feature>
<evidence type="ECO:0000256" key="2">
    <source>
        <dbReference type="ARBA" id="ARBA00022729"/>
    </source>
</evidence>
<reference evidence="7" key="1">
    <citation type="submission" date="2020-06" db="EMBL/GenBank/DDBJ databases">
        <title>Legume-microbial interactions unlock mineral nutrients during tropical forest succession.</title>
        <authorList>
            <person name="Epihov D.Z."/>
        </authorList>
    </citation>
    <scope>NUCLEOTIDE SEQUENCE [LARGE SCALE GENOMIC DNA]</scope>
    <source>
        <strain evidence="7">Pan2503</strain>
    </source>
</reference>
<sequence length="427" mass="44499">MKKRVVIAFFATSLTAGASFAADWPLMGPQLYPSAPRMAVEWTGIYFGVNAGYGWAQGSSTTDFGGGLTGGTTTPLGLGATELGTTGLLASSTPRGGIAGGQIGFNWQAGMVVFGAELDGQWSGQANAVLLSCTPPIPGCTATEAIKIRSLTTGRARIGLAFDWLMPYVTAGGALVNARDDLTVNVGGVSANFQPLSGTTLGWTAGAGVDVALSSNWSARFEYLHIRANDVTSSVGIPGFLGVGITAESAAYKDNIVRVGLNYRIGPRGGPGVLETRVLPGSAYALNYDFLPSVAIPSDKAKSVTRSHDGTTVAQQPPEQAVAMPSDKAKSVMRPHDGTVVAEAVPQVAPQPPQVVQQVPQQAAPIASEPKTSKRSAKNFLEIGDVDDLDGLSAEPEPPKLPSKKRREKEEDESQRLKRIMAICAGC</sequence>
<dbReference type="Gene3D" id="2.40.160.20">
    <property type="match status" value="1"/>
</dbReference>
<dbReference type="AlphaFoldDB" id="A0A7V8SXS6"/>
<dbReference type="Pfam" id="PF13505">
    <property type="entry name" value="OMP_b-brl"/>
    <property type="match status" value="1"/>
</dbReference>
<proteinExistence type="predicted"/>
<dbReference type="InterPro" id="IPR027385">
    <property type="entry name" value="Beta-barrel_OMP"/>
</dbReference>
<comment type="caution">
    <text evidence="7">The sequence shown here is derived from an EMBL/GenBank/DDBJ whole genome shotgun (WGS) entry which is preliminary data.</text>
</comment>
<gene>
    <name evidence="7" type="ORF">HRJ53_15185</name>
</gene>
<dbReference type="EMBL" id="JACDQQ010001457">
    <property type="protein sequence ID" value="MBA0086323.1"/>
    <property type="molecule type" value="Genomic_DNA"/>
</dbReference>
<dbReference type="InterPro" id="IPR011250">
    <property type="entry name" value="OMP/PagP_B-barrel"/>
</dbReference>
<feature type="signal peptide" evidence="5">
    <location>
        <begin position="1"/>
        <end position="21"/>
    </location>
</feature>
<evidence type="ECO:0000256" key="1">
    <source>
        <dbReference type="ARBA" id="ARBA00004370"/>
    </source>
</evidence>
<dbReference type="PANTHER" id="PTHR34001">
    <property type="entry name" value="BLL7405 PROTEIN"/>
    <property type="match status" value="1"/>
</dbReference>
<dbReference type="SUPFAM" id="SSF56925">
    <property type="entry name" value="OMPA-like"/>
    <property type="match status" value="1"/>
</dbReference>
<protein>
    <submittedName>
        <fullName evidence="7">Porin family protein</fullName>
    </submittedName>
</protein>
<organism evidence="7 8">
    <name type="scientific">Candidatus Acidiferrum panamense</name>
    <dbReference type="NCBI Taxonomy" id="2741543"/>
    <lineage>
        <taxon>Bacteria</taxon>
        <taxon>Pseudomonadati</taxon>
        <taxon>Acidobacteriota</taxon>
        <taxon>Terriglobia</taxon>
        <taxon>Candidatus Acidiferrales</taxon>
        <taxon>Candidatus Acidiferrum</taxon>
    </lineage>
</organism>
<dbReference type="InterPro" id="IPR051692">
    <property type="entry name" value="OMP-like"/>
</dbReference>
<keyword evidence="3" id="KW-0472">Membrane</keyword>
<keyword evidence="2 5" id="KW-0732">Signal</keyword>
<feature type="domain" description="Outer membrane protein beta-barrel" evidence="6">
    <location>
        <begin position="35"/>
        <end position="264"/>
    </location>
</feature>
<feature type="region of interest" description="Disordered" evidence="4">
    <location>
        <begin position="301"/>
        <end position="334"/>
    </location>
</feature>
<comment type="subcellular location">
    <subcellularLocation>
        <location evidence="1">Membrane</location>
    </subcellularLocation>
</comment>
<evidence type="ECO:0000313" key="8">
    <source>
        <dbReference type="Proteomes" id="UP000567293"/>
    </source>
</evidence>
<dbReference type="Proteomes" id="UP000567293">
    <property type="component" value="Unassembled WGS sequence"/>
</dbReference>
<dbReference type="PANTHER" id="PTHR34001:SF3">
    <property type="entry name" value="BLL7405 PROTEIN"/>
    <property type="match status" value="1"/>
</dbReference>
<accession>A0A7V8SXS6</accession>
<feature type="chain" id="PRO_5030642760" evidence="5">
    <location>
        <begin position="22"/>
        <end position="427"/>
    </location>
</feature>
<keyword evidence="8" id="KW-1185">Reference proteome</keyword>
<dbReference type="GO" id="GO:0016020">
    <property type="term" value="C:membrane"/>
    <property type="evidence" value="ECO:0007669"/>
    <property type="project" value="UniProtKB-SubCell"/>
</dbReference>
<evidence type="ECO:0000313" key="7">
    <source>
        <dbReference type="EMBL" id="MBA0086323.1"/>
    </source>
</evidence>
<feature type="region of interest" description="Disordered" evidence="4">
    <location>
        <begin position="351"/>
        <end position="417"/>
    </location>
</feature>
<evidence type="ECO:0000256" key="5">
    <source>
        <dbReference type="SAM" id="SignalP"/>
    </source>
</evidence>
<evidence type="ECO:0000256" key="4">
    <source>
        <dbReference type="SAM" id="MobiDB-lite"/>
    </source>
</evidence>
<evidence type="ECO:0000256" key="3">
    <source>
        <dbReference type="ARBA" id="ARBA00023136"/>
    </source>
</evidence>